<comment type="caution">
    <text evidence="1">The sequence shown here is derived from an EMBL/GenBank/DDBJ whole genome shotgun (WGS) entry which is preliminary data.</text>
</comment>
<sequence>GFSHNPHQRALHLGRAPITFPQHAGILEDRCPAARWDTGGPVSRGTLGYWRTGVPRHAGILEDLGVVEGRCDGGVM</sequence>
<reference evidence="1 2" key="1">
    <citation type="journal article" date="2018" name="Nat. Ecol. Evol.">
        <title>Shark genomes provide insights into elasmobranch evolution and the origin of vertebrates.</title>
        <authorList>
            <person name="Hara Y"/>
            <person name="Yamaguchi K"/>
            <person name="Onimaru K"/>
            <person name="Kadota M"/>
            <person name="Koyanagi M"/>
            <person name="Keeley SD"/>
            <person name="Tatsumi K"/>
            <person name="Tanaka K"/>
            <person name="Motone F"/>
            <person name="Kageyama Y"/>
            <person name="Nozu R"/>
            <person name="Adachi N"/>
            <person name="Nishimura O"/>
            <person name="Nakagawa R"/>
            <person name="Tanegashima C"/>
            <person name="Kiyatake I"/>
            <person name="Matsumoto R"/>
            <person name="Murakumo K"/>
            <person name="Nishida K"/>
            <person name="Terakita A"/>
            <person name="Kuratani S"/>
            <person name="Sato K"/>
            <person name="Hyodo S Kuraku.S."/>
        </authorList>
    </citation>
    <scope>NUCLEOTIDE SEQUENCE [LARGE SCALE GENOMIC DNA]</scope>
</reference>
<accession>A0A401TJP9</accession>
<gene>
    <name evidence="1" type="ORF">chiPu_0026549</name>
</gene>
<feature type="non-terminal residue" evidence="1">
    <location>
        <position position="1"/>
    </location>
</feature>
<protein>
    <submittedName>
        <fullName evidence="1">Uncharacterized protein</fullName>
    </submittedName>
</protein>
<name>A0A401TJP9_CHIPU</name>
<evidence type="ECO:0000313" key="2">
    <source>
        <dbReference type="Proteomes" id="UP000287033"/>
    </source>
</evidence>
<dbReference type="AlphaFoldDB" id="A0A401TJP9"/>
<dbReference type="EMBL" id="BEZZ01082358">
    <property type="protein sequence ID" value="GCC42846.1"/>
    <property type="molecule type" value="Genomic_DNA"/>
</dbReference>
<proteinExistence type="predicted"/>
<organism evidence="1 2">
    <name type="scientific">Chiloscyllium punctatum</name>
    <name type="common">Brownbanded bambooshark</name>
    <name type="synonym">Hemiscyllium punctatum</name>
    <dbReference type="NCBI Taxonomy" id="137246"/>
    <lineage>
        <taxon>Eukaryota</taxon>
        <taxon>Metazoa</taxon>
        <taxon>Chordata</taxon>
        <taxon>Craniata</taxon>
        <taxon>Vertebrata</taxon>
        <taxon>Chondrichthyes</taxon>
        <taxon>Elasmobranchii</taxon>
        <taxon>Galeomorphii</taxon>
        <taxon>Galeoidea</taxon>
        <taxon>Orectolobiformes</taxon>
        <taxon>Hemiscylliidae</taxon>
        <taxon>Chiloscyllium</taxon>
    </lineage>
</organism>
<keyword evidence="2" id="KW-1185">Reference proteome</keyword>
<evidence type="ECO:0000313" key="1">
    <source>
        <dbReference type="EMBL" id="GCC42846.1"/>
    </source>
</evidence>
<dbReference type="Proteomes" id="UP000287033">
    <property type="component" value="Unassembled WGS sequence"/>
</dbReference>